<accession>A0A497E2I9</accession>
<dbReference type="PANTHER" id="PTHR43249">
    <property type="entry name" value="UDP-N-ACETYL-2-AMINO-2-DEOXY-D-GLUCURONATE OXIDASE"/>
    <property type="match status" value="1"/>
</dbReference>
<name>A0A497E2I9_UNCAE</name>
<proteinExistence type="predicted"/>
<gene>
    <name evidence="3" type="ORF">DRJ00_07835</name>
</gene>
<evidence type="ECO:0000259" key="1">
    <source>
        <dbReference type="Pfam" id="PF01408"/>
    </source>
</evidence>
<dbReference type="InterPro" id="IPR004104">
    <property type="entry name" value="Gfo/Idh/MocA-like_OxRdtase_C"/>
</dbReference>
<dbReference type="InterPro" id="IPR036291">
    <property type="entry name" value="NAD(P)-bd_dom_sf"/>
</dbReference>
<dbReference type="EMBL" id="QMPZ01000155">
    <property type="protein sequence ID" value="RLE07594.1"/>
    <property type="molecule type" value="Genomic_DNA"/>
</dbReference>
<dbReference type="Gene3D" id="3.40.50.720">
    <property type="entry name" value="NAD(P)-binding Rossmann-like Domain"/>
    <property type="match status" value="1"/>
</dbReference>
<sequence>MRVNWGVIGACGIADRRTIPEGIIPAKNAELVSLMDVDEERLRKVAKKYGKVRYYTKEEDLIKDSEVEAVYIATPTYLHHKHVLMAAEAKKHILCEKPMAMNLHQAEEMIRACRENKVKLTLDYMMRYHTYNREIKRMIDKGELGRLVMGRAQLTCWYPPIKGAWRQNPELGGGGSLIDMGTHCIDLLEMLMGKVVEVFCYKDHLVQDYPVEDTSVVLLKFESGALGIVDNHFNIPDASSENRLEIYGSKGSILARGTIGQDSSGWMVKRVEREEKGYEAAQKREEVKEEQVILSPVNMYQQEIEDFSGCILDDKEPSFKGEDGLRNLKIILAAYESAKEGRTVKV</sequence>
<dbReference type="SUPFAM" id="SSF55347">
    <property type="entry name" value="Glyceraldehyde-3-phosphate dehydrogenase-like, C-terminal domain"/>
    <property type="match status" value="1"/>
</dbReference>
<evidence type="ECO:0000259" key="2">
    <source>
        <dbReference type="Pfam" id="PF02894"/>
    </source>
</evidence>
<evidence type="ECO:0008006" key="5">
    <source>
        <dbReference type="Google" id="ProtNLM"/>
    </source>
</evidence>
<comment type="caution">
    <text evidence="3">The sequence shown here is derived from an EMBL/GenBank/DDBJ whole genome shotgun (WGS) entry which is preliminary data.</text>
</comment>
<dbReference type="Gene3D" id="3.30.360.10">
    <property type="entry name" value="Dihydrodipicolinate Reductase, domain 2"/>
    <property type="match status" value="1"/>
</dbReference>
<organism evidence="3 4">
    <name type="scientific">Aerophobetes bacterium</name>
    <dbReference type="NCBI Taxonomy" id="2030807"/>
    <lineage>
        <taxon>Bacteria</taxon>
        <taxon>Candidatus Aerophobota</taxon>
    </lineage>
</organism>
<dbReference type="Proteomes" id="UP000279422">
    <property type="component" value="Unassembled WGS sequence"/>
</dbReference>
<dbReference type="Pfam" id="PF02894">
    <property type="entry name" value="GFO_IDH_MocA_C"/>
    <property type="match status" value="1"/>
</dbReference>
<dbReference type="InterPro" id="IPR052515">
    <property type="entry name" value="Gfo/Idh/MocA_Oxidoreductase"/>
</dbReference>
<dbReference type="GO" id="GO:0000166">
    <property type="term" value="F:nucleotide binding"/>
    <property type="evidence" value="ECO:0007669"/>
    <property type="project" value="InterPro"/>
</dbReference>
<feature type="domain" description="Gfo/Idh/MocA-like oxidoreductase N-terminal" evidence="1">
    <location>
        <begin position="3"/>
        <end position="123"/>
    </location>
</feature>
<evidence type="ECO:0000313" key="4">
    <source>
        <dbReference type="Proteomes" id="UP000279422"/>
    </source>
</evidence>
<feature type="domain" description="Gfo/Idh/MocA-like oxidoreductase C-terminal" evidence="2">
    <location>
        <begin position="136"/>
        <end position="346"/>
    </location>
</feature>
<dbReference type="PANTHER" id="PTHR43249:SF1">
    <property type="entry name" value="D-GLUCOSIDE 3-DEHYDROGENASE"/>
    <property type="match status" value="1"/>
</dbReference>
<protein>
    <recommendedName>
        <fullName evidence="5">Gfo/Idh/MocA family oxidoreductase</fullName>
    </recommendedName>
</protein>
<dbReference type="SUPFAM" id="SSF51735">
    <property type="entry name" value="NAD(P)-binding Rossmann-fold domains"/>
    <property type="match status" value="1"/>
</dbReference>
<evidence type="ECO:0000313" key="3">
    <source>
        <dbReference type="EMBL" id="RLE07594.1"/>
    </source>
</evidence>
<dbReference type="Pfam" id="PF01408">
    <property type="entry name" value="GFO_IDH_MocA"/>
    <property type="match status" value="1"/>
</dbReference>
<dbReference type="AlphaFoldDB" id="A0A497E2I9"/>
<reference evidence="3 4" key="1">
    <citation type="submission" date="2018-06" db="EMBL/GenBank/DDBJ databases">
        <title>Extensive metabolic versatility and redundancy in microbially diverse, dynamic hydrothermal sediments.</title>
        <authorList>
            <person name="Dombrowski N."/>
            <person name="Teske A."/>
            <person name="Baker B.J."/>
        </authorList>
    </citation>
    <scope>NUCLEOTIDE SEQUENCE [LARGE SCALE GENOMIC DNA]</scope>
    <source>
        <strain evidence="3">B47_G16</strain>
    </source>
</reference>
<dbReference type="InterPro" id="IPR000683">
    <property type="entry name" value="Gfo/Idh/MocA-like_OxRdtase_N"/>
</dbReference>